<evidence type="ECO:0000259" key="2">
    <source>
        <dbReference type="Pfam" id="PF13280"/>
    </source>
</evidence>
<sequence>MRRTDRLFEILQLFRGGKLVLGREIAERLEVSLRTVYRDIDTLIASGIPIEGERGVGYILREPLFLPPLALTLEELRALNLGVEMLRQTSDRELTEAADRLLDKINAVAPSRMRELDALREISVYAARVVVATPLLSRLRSAIERREVVDIAYESLSGERSRRTIWPLQTEFWGRVWTCASWCELRGAFRVFRVDRIGTCTPTGRTYPDEEGRRYADYLAGLDLSKWTALPRSITTGHGS</sequence>
<dbReference type="EMBL" id="CP064942">
    <property type="protein sequence ID" value="QPH54808.1"/>
    <property type="molecule type" value="Genomic_DNA"/>
</dbReference>
<reference evidence="3 4" key="1">
    <citation type="submission" date="2020-11" db="EMBL/GenBank/DDBJ databases">
        <title>Description of Pontivivens ytuae sp. nov. isolated from deep sea sediment of Mariana Trench.</title>
        <authorList>
            <person name="Wang Z."/>
            <person name="Sun Q.-L."/>
            <person name="Xu X.-D."/>
            <person name="Tang Y.-Z."/>
            <person name="Zhang J."/>
        </authorList>
    </citation>
    <scope>NUCLEOTIDE SEQUENCE [LARGE SCALE GENOMIC DNA]</scope>
    <source>
        <strain evidence="3 4">MT2928</strain>
    </source>
</reference>
<evidence type="ECO:0000313" key="4">
    <source>
        <dbReference type="Proteomes" id="UP000594800"/>
    </source>
</evidence>
<dbReference type="Pfam" id="PF13280">
    <property type="entry name" value="WYL"/>
    <property type="match status" value="1"/>
</dbReference>
<gene>
    <name evidence="3" type="ORF">I0K15_03280</name>
</gene>
<dbReference type="PANTHER" id="PTHR34580">
    <property type="match status" value="1"/>
</dbReference>
<keyword evidence="4" id="KW-1185">Reference proteome</keyword>
<accession>A0A7S9LTA3</accession>
<dbReference type="InterPro" id="IPR026881">
    <property type="entry name" value="WYL_dom"/>
</dbReference>
<proteinExistence type="predicted"/>
<dbReference type="AlphaFoldDB" id="A0A7S9LTA3"/>
<name>A0A7S9LTA3_9RHOB</name>
<dbReference type="Proteomes" id="UP000594800">
    <property type="component" value="Chromosome"/>
</dbReference>
<organism evidence="3 4">
    <name type="scientific">Pontivivens ytuae</name>
    <dbReference type="NCBI Taxonomy" id="2789856"/>
    <lineage>
        <taxon>Bacteria</taxon>
        <taxon>Pseudomonadati</taxon>
        <taxon>Pseudomonadota</taxon>
        <taxon>Alphaproteobacteria</taxon>
        <taxon>Rhodobacterales</taxon>
        <taxon>Paracoccaceae</taxon>
        <taxon>Pontivivens</taxon>
    </lineage>
</organism>
<dbReference type="PROSITE" id="PS52050">
    <property type="entry name" value="WYL"/>
    <property type="match status" value="1"/>
</dbReference>
<dbReference type="Pfam" id="PF08279">
    <property type="entry name" value="HTH_11"/>
    <property type="match status" value="1"/>
</dbReference>
<protein>
    <submittedName>
        <fullName evidence="3">YafY family transcriptional regulator</fullName>
    </submittedName>
</protein>
<feature type="domain" description="Helix-turn-helix type 11" evidence="1">
    <location>
        <begin position="6"/>
        <end position="59"/>
    </location>
</feature>
<evidence type="ECO:0000313" key="3">
    <source>
        <dbReference type="EMBL" id="QPH54808.1"/>
    </source>
</evidence>
<dbReference type="Gene3D" id="1.10.10.10">
    <property type="entry name" value="Winged helix-like DNA-binding domain superfamily/Winged helix DNA-binding domain"/>
    <property type="match status" value="1"/>
</dbReference>
<evidence type="ECO:0000259" key="1">
    <source>
        <dbReference type="Pfam" id="PF08279"/>
    </source>
</evidence>
<dbReference type="InterPro" id="IPR036388">
    <property type="entry name" value="WH-like_DNA-bd_sf"/>
</dbReference>
<dbReference type="RefSeq" id="WP_196104009.1">
    <property type="nucleotide sequence ID" value="NZ_CP064942.1"/>
</dbReference>
<dbReference type="InterPro" id="IPR036390">
    <property type="entry name" value="WH_DNA-bd_sf"/>
</dbReference>
<feature type="domain" description="WYL" evidence="2">
    <location>
        <begin position="135"/>
        <end position="200"/>
    </location>
</feature>
<dbReference type="PANTHER" id="PTHR34580:SF3">
    <property type="entry name" value="PROTEIN PAFB"/>
    <property type="match status" value="1"/>
</dbReference>
<dbReference type="SUPFAM" id="SSF46785">
    <property type="entry name" value="Winged helix' DNA-binding domain"/>
    <property type="match status" value="1"/>
</dbReference>
<dbReference type="InterPro" id="IPR013196">
    <property type="entry name" value="HTH_11"/>
</dbReference>
<dbReference type="InterPro" id="IPR051534">
    <property type="entry name" value="CBASS_pafABC_assoc_protein"/>
</dbReference>
<dbReference type="KEGG" id="poz:I0K15_03280"/>